<sequence>MLYFFCLLTGYYILRPVREAMGASRDAATVFPPWMIDWFASHGVALDQFMLQALFTGTFIVMLLLQPVYGALVSRYPRRVFLPVVYGFFIACLVGFYFAFRVELPGRGMVFFIWLTVFNLFAVAVFWSFMADVFNNVEAKRVYGYIGAGGTIGAFLGPILTRNLVERVGIANLLLVSAVLLSLCIVCILRLRLWAVAREQERGRKSGEVPMGGHVLAGLKLIAQEPLLRALALLTFFGVGVGTLLYNEQAAIVKKFYDTAEASTAFYSGIDLAVNGLTLVIQLLLTRFLLSRYGIGPVLLIPALAILFGFCALAASPLPMLVAVVQVVTRASEFSLAKPARETIYTRVGREWRYKAATAIDTVIYRGGDVSFAWIHKALSAFGSSAVFLAGVGVALGMSFGAWRVVRAQRALPDEVQPEGAKS</sequence>
<feature type="transmembrane region" description="Helical" evidence="4">
    <location>
        <begin position="111"/>
        <end position="130"/>
    </location>
</feature>
<name>A0A4U5JNA0_9GAMM</name>
<evidence type="ECO:0000313" key="6">
    <source>
        <dbReference type="Proteomes" id="UP000308707"/>
    </source>
</evidence>
<dbReference type="InterPro" id="IPR036259">
    <property type="entry name" value="MFS_trans_sf"/>
</dbReference>
<reference evidence="5 6" key="1">
    <citation type="submission" date="2019-04" db="EMBL/GenBank/DDBJ databases">
        <title>Reference strain of H23.</title>
        <authorList>
            <person name="Luo X."/>
        </authorList>
    </citation>
    <scope>NUCLEOTIDE SEQUENCE [LARGE SCALE GENOMIC DNA]</scope>
    <source>
        <strain evidence="5 6">H23</strain>
    </source>
</reference>
<dbReference type="SUPFAM" id="SSF103473">
    <property type="entry name" value="MFS general substrate transporter"/>
    <property type="match status" value="1"/>
</dbReference>
<dbReference type="PANTHER" id="PTHR43596">
    <property type="entry name" value="ADP,ATP CARRIER PROTEIN"/>
    <property type="match status" value="1"/>
</dbReference>
<evidence type="ECO:0000313" key="5">
    <source>
        <dbReference type="EMBL" id="TKR31162.1"/>
    </source>
</evidence>
<dbReference type="AlphaFoldDB" id="A0A4U5JNA0"/>
<proteinExistence type="predicted"/>
<accession>A0A4U5JNA0</accession>
<dbReference type="CDD" id="cd06174">
    <property type="entry name" value="MFS"/>
    <property type="match status" value="1"/>
</dbReference>
<dbReference type="EMBL" id="SZUA01000002">
    <property type="protein sequence ID" value="TKR31162.1"/>
    <property type="molecule type" value="Genomic_DNA"/>
</dbReference>
<evidence type="ECO:0000256" key="2">
    <source>
        <dbReference type="ARBA" id="ARBA00022989"/>
    </source>
</evidence>
<feature type="transmembrane region" description="Helical" evidence="4">
    <location>
        <begin position="142"/>
        <end position="161"/>
    </location>
</feature>
<dbReference type="PANTHER" id="PTHR43596:SF1">
    <property type="entry name" value="ADP,ATP CARRIER PROTEIN"/>
    <property type="match status" value="1"/>
</dbReference>
<evidence type="ECO:0000256" key="1">
    <source>
        <dbReference type="ARBA" id="ARBA00022692"/>
    </source>
</evidence>
<dbReference type="OrthoDB" id="199378at2"/>
<keyword evidence="1 4" id="KW-0812">Transmembrane</keyword>
<evidence type="ECO:0000256" key="3">
    <source>
        <dbReference type="ARBA" id="ARBA00023136"/>
    </source>
</evidence>
<keyword evidence="3 4" id="KW-0472">Membrane</keyword>
<feature type="transmembrane region" description="Helical" evidence="4">
    <location>
        <begin position="297"/>
        <end position="315"/>
    </location>
</feature>
<dbReference type="Gene3D" id="1.20.1250.20">
    <property type="entry name" value="MFS general substrate transporter like domains"/>
    <property type="match status" value="1"/>
</dbReference>
<dbReference type="InterPro" id="IPR011701">
    <property type="entry name" value="MFS"/>
</dbReference>
<gene>
    <name evidence="5" type="ORF">FCE95_12105</name>
</gene>
<protein>
    <submittedName>
        <fullName evidence="5">MFS transporter</fullName>
    </submittedName>
</protein>
<feature type="transmembrane region" description="Helical" evidence="4">
    <location>
        <begin position="49"/>
        <end position="73"/>
    </location>
</feature>
<dbReference type="Proteomes" id="UP000308707">
    <property type="component" value="Unassembled WGS sequence"/>
</dbReference>
<keyword evidence="6" id="KW-1185">Reference proteome</keyword>
<feature type="transmembrane region" description="Helical" evidence="4">
    <location>
        <begin position="266"/>
        <end position="285"/>
    </location>
</feature>
<comment type="caution">
    <text evidence="5">The sequence shown here is derived from an EMBL/GenBank/DDBJ whole genome shotgun (WGS) entry which is preliminary data.</text>
</comment>
<organism evidence="5 6">
    <name type="scientific">Luteimonas gilva</name>
    <dbReference type="NCBI Taxonomy" id="2572684"/>
    <lineage>
        <taxon>Bacteria</taxon>
        <taxon>Pseudomonadati</taxon>
        <taxon>Pseudomonadota</taxon>
        <taxon>Gammaproteobacteria</taxon>
        <taxon>Lysobacterales</taxon>
        <taxon>Lysobacteraceae</taxon>
        <taxon>Luteimonas</taxon>
    </lineage>
</organism>
<dbReference type="GO" id="GO:0022857">
    <property type="term" value="F:transmembrane transporter activity"/>
    <property type="evidence" value="ECO:0007669"/>
    <property type="project" value="InterPro"/>
</dbReference>
<feature type="transmembrane region" description="Helical" evidence="4">
    <location>
        <begin position="227"/>
        <end position="246"/>
    </location>
</feature>
<keyword evidence="2 4" id="KW-1133">Transmembrane helix</keyword>
<feature type="transmembrane region" description="Helical" evidence="4">
    <location>
        <begin position="80"/>
        <end position="99"/>
    </location>
</feature>
<feature type="transmembrane region" description="Helical" evidence="4">
    <location>
        <begin position="173"/>
        <end position="195"/>
    </location>
</feature>
<dbReference type="Pfam" id="PF07690">
    <property type="entry name" value="MFS_1"/>
    <property type="match status" value="1"/>
</dbReference>
<feature type="transmembrane region" description="Helical" evidence="4">
    <location>
        <begin position="381"/>
        <end position="403"/>
    </location>
</feature>
<evidence type="ECO:0000256" key="4">
    <source>
        <dbReference type="SAM" id="Phobius"/>
    </source>
</evidence>